<comment type="subunit">
    <text evidence="7">Heterodimer of an alpha and a beta subunit.</text>
</comment>
<gene>
    <name evidence="8" type="ORF">TR108118</name>
</gene>
<accession>A0A0X3PWP8</accession>
<dbReference type="PANTHER" id="PTHR10619:SF0">
    <property type="entry name" value="F-ACTIN-CAPPING PROTEIN SUBUNIT BETA ISOFORMS 1 AND 2"/>
    <property type="match status" value="1"/>
</dbReference>
<dbReference type="SUPFAM" id="SSF90096">
    <property type="entry name" value="Subunits of heterodimeric actin filament capping protein Capz"/>
    <property type="match status" value="1"/>
</dbReference>
<evidence type="ECO:0000256" key="4">
    <source>
        <dbReference type="ARBA" id="ARBA00022490"/>
    </source>
</evidence>
<dbReference type="GO" id="GO:0051015">
    <property type="term" value="F:actin filament binding"/>
    <property type="evidence" value="ECO:0007669"/>
    <property type="project" value="TreeGrafter"/>
</dbReference>
<dbReference type="GO" id="GO:0008290">
    <property type="term" value="C:F-actin capping protein complex"/>
    <property type="evidence" value="ECO:0007669"/>
    <property type="project" value="UniProtKB-UniRule"/>
</dbReference>
<proteinExistence type="inferred from homology"/>
<evidence type="ECO:0000256" key="5">
    <source>
        <dbReference type="ARBA" id="ARBA00023203"/>
    </source>
</evidence>
<evidence type="ECO:0000256" key="3">
    <source>
        <dbReference type="ARBA" id="ARBA00022467"/>
    </source>
</evidence>
<sequence>MDLMALRAIFNERQSSARLLDLIPPQKAAELLPILKVHFPEYIQFESPENLFPLKVETDSDHRPYISCALNRFNGSSRSPWSNLYFPFLDGEVPLLSDNLRNLEVLANAALSHYVKLYYTSALLSVYCLARKHGFMMSVLIKSPSVEIAHLIFITEKLVLRQADYLQSAAYLVHFDKDDLTQSADSEHLSLGFFHKQENQEEALLSSNATESHVANIGRMIELMDASVFAKIRTVYPAHMHLLVDSLRLSQTAAVIKDNREDSFSFSLAEALANTTIKIDS</sequence>
<keyword evidence="5 7" id="KW-0009">Actin-binding</keyword>
<dbReference type="InterPro" id="IPR043175">
    <property type="entry name" value="CAPZB_N"/>
</dbReference>
<keyword evidence="3 7" id="KW-0117">Actin capping</keyword>
<keyword evidence="4 7" id="KW-0963">Cytoplasm</keyword>
<dbReference type="PRINTS" id="PR00192">
    <property type="entry name" value="FACTINCAPB"/>
</dbReference>
<reference evidence="8" key="1">
    <citation type="submission" date="2016-01" db="EMBL/GenBank/DDBJ databases">
        <title>Reference transcriptome for the parasite Schistocephalus solidus: insights into the molecular evolution of parasitism.</title>
        <authorList>
            <person name="Hebert F.O."/>
            <person name="Grambauer S."/>
            <person name="Barber I."/>
            <person name="Landry C.R."/>
            <person name="Aubin-Horth N."/>
        </authorList>
    </citation>
    <scope>NUCLEOTIDE SEQUENCE</scope>
</reference>
<dbReference type="InterPro" id="IPR001698">
    <property type="entry name" value="CAPZB"/>
</dbReference>
<dbReference type="PANTHER" id="PTHR10619">
    <property type="entry name" value="F-ACTIN-CAPPING PROTEIN SUBUNIT BETA"/>
    <property type="match status" value="1"/>
</dbReference>
<evidence type="ECO:0000256" key="2">
    <source>
        <dbReference type="ARBA" id="ARBA00006039"/>
    </source>
</evidence>
<evidence type="ECO:0000256" key="6">
    <source>
        <dbReference type="ARBA" id="ARBA00023212"/>
    </source>
</evidence>
<dbReference type="Gene3D" id="1.20.58.570">
    <property type="match status" value="1"/>
</dbReference>
<dbReference type="InterPro" id="IPR042276">
    <property type="entry name" value="CapZ_alpha/beta_2"/>
</dbReference>
<dbReference type="EMBL" id="GEEE01006944">
    <property type="protein sequence ID" value="JAP56281.1"/>
    <property type="molecule type" value="Transcribed_RNA"/>
</dbReference>
<dbReference type="AlphaFoldDB" id="A0A0X3PWP8"/>
<name>A0A0X3PWP8_SCHSO</name>
<organism evidence="8">
    <name type="scientific">Schistocephalus solidus</name>
    <name type="common">Tapeworm</name>
    <dbReference type="NCBI Taxonomy" id="70667"/>
    <lineage>
        <taxon>Eukaryota</taxon>
        <taxon>Metazoa</taxon>
        <taxon>Spiralia</taxon>
        <taxon>Lophotrochozoa</taxon>
        <taxon>Platyhelminthes</taxon>
        <taxon>Cestoda</taxon>
        <taxon>Eucestoda</taxon>
        <taxon>Diphyllobothriidea</taxon>
        <taxon>Diphyllobothriidae</taxon>
        <taxon>Schistocephalus</taxon>
    </lineage>
</organism>
<dbReference type="InterPro" id="IPR037282">
    <property type="entry name" value="CapZ_alpha/beta"/>
</dbReference>
<dbReference type="GO" id="GO:0051016">
    <property type="term" value="P:barbed-end actin filament capping"/>
    <property type="evidence" value="ECO:0007669"/>
    <property type="project" value="UniProtKB-UniRule"/>
</dbReference>
<keyword evidence="6 7" id="KW-0206">Cytoskeleton</keyword>
<dbReference type="Gene3D" id="3.90.1150.210">
    <property type="entry name" value="F-actin capping protein, beta subunit"/>
    <property type="match status" value="1"/>
</dbReference>
<evidence type="ECO:0000313" key="8">
    <source>
        <dbReference type="EMBL" id="JAP56281.1"/>
    </source>
</evidence>
<comment type="similarity">
    <text evidence="2 7">Belongs to the F-actin-capping protein beta subunit family.</text>
</comment>
<evidence type="ECO:0000256" key="7">
    <source>
        <dbReference type="RuleBase" id="RU365078"/>
    </source>
</evidence>
<evidence type="ECO:0000256" key="1">
    <source>
        <dbReference type="ARBA" id="ARBA00004245"/>
    </source>
</evidence>
<protein>
    <recommendedName>
        <fullName evidence="7">F-actin-capping protein subunit beta</fullName>
    </recommendedName>
</protein>
<comment type="function">
    <text evidence="7">F-actin-capping proteins bind in a Ca(2+)-independent manner to the fast growing ends of actin filaments (barbed end) thereby blocking the exchange of subunits at these ends. Unlike other capping proteins (such as gelsolin and severin), these proteins do not sever actin filaments.</text>
</comment>
<dbReference type="GO" id="GO:0000902">
    <property type="term" value="P:cell morphogenesis"/>
    <property type="evidence" value="ECO:0007669"/>
    <property type="project" value="TreeGrafter"/>
</dbReference>
<comment type="subcellular location">
    <subcellularLocation>
        <location evidence="1 7">Cytoplasm</location>
        <location evidence="1 7">Cytoskeleton</location>
    </subcellularLocation>
</comment>
<dbReference type="Pfam" id="PF01115">
    <property type="entry name" value="F_actin_cap_B"/>
    <property type="match status" value="1"/>
</dbReference>